<dbReference type="PANTHER" id="PTHR10598">
    <property type="entry name" value="SET1/ASH2 HISTONE METHYLTRANSFERASE COMPLEX SUBUNIT ASH2"/>
    <property type="match status" value="1"/>
</dbReference>
<dbReference type="Proteomes" id="UP000000768">
    <property type="component" value="Chromosome 8"/>
</dbReference>
<evidence type="ECO:0000256" key="1">
    <source>
        <dbReference type="SAM" id="MobiDB-lite"/>
    </source>
</evidence>
<dbReference type="InterPro" id="IPR037353">
    <property type="entry name" value="ASH2"/>
</dbReference>
<dbReference type="GO" id="GO:0048188">
    <property type="term" value="C:Set1C/COMPASS complex"/>
    <property type="evidence" value="ECO:0007669"/>
    <property type="project" value="InterPro"/>
</dbReference>
<dbReference type="InParanoid" id="C5YQ85"/>
<dbReference type="STRING" id="4558.C5YQ85"/>
<organism evidence="2 3">
    <name type="scientific">Sorghum bicolor</name>
    <name type="common">Sorghum</name>
    <name type="synonym">Sorghum vulgare</name>
    <dbReference type="NCBI Taxonomy" id="4558"/>
    <lineage>
        <taxon>Eukaryota</taxon>
        <taxon>Viridiplantae</taxon>
        <taxon>Streptophyta</taxon>
        <taxon>Embryophyta</taxon>
        <taxon>Tracheophyta</taxon>
        <taxon>Spermatophyta</taxon>
        <taxon>Magnoliopsida</taxon>
        <taxon>Liliopsida</taxon>
        <taxon>Poales</taxon>
        <taxon>Poaceae</taxon>
        <taxon>PACMAD clade</taxon>
        <taxon>Panicoideae</taxon>
        <taxon>Andropogonodae</taxon>
        <taxon>Andropogoneae</taxon>
        <taxon>Sorghinae</taxon>
        <taxon>Sorghum</taxon>
    </lineage>
</organism>
<evidence type="ECO:0000313" key="3">
    <source>
        <dbReference type="Proteomes" id="UP000000768"/>
    </source>
</evidence>
<name>C5YQ85_SORBI</name>
<dbReference type="Gramene" id="EES16512">
    <property type="protein sequence ID" value="EES16512"/>
    <property type="gene ID" value="SORBI_3008G011500"/>
</dbReference>
<feature type="compositionally biased region" description="Polar residues" evidence="1">
    <location>
        <begin position="1"/>
        <end position="10"/>
    </location>
</feature>
<protein>
    <submittedName>
        <fullName evidence="2">Uncharacterized protein</fullName>
    </submittedName>
</protein>
<keyword evidence="3" id="KW-1185">Reference proteome</keyword>
<dbReference type="PANTHER" id="PTHR10598:SF0">
    <property type="entry name" value="SET1_ASH2 HISTONE METHYLTRANSFERASE COMPLEX SUBUNIT ASH2"/>
    <property type="match status" value="1"/>
</dbReference>
<gene>
    <name evidence="2" type="ORF">SORBI_3008G011500</name>
</gene>
<dbReference type="HOGENOM" id="CLU_1828779_0_0_1"/>
<dbReference type="InterPro" id="IPR043136">
    <property type="entry name" value="B30.2/SPRY_sf"/>
</dbReference>
<sequence length="141" mass="16020">MHENNIWTRPTSHKHKKKMATQQPTRPFIAPTFDLHQINGPFITPLPLVMQPLLDVTLALLLLGTGLPHGVGHTWHVDEAWYYEVKVMHLGSTRDTHLGWVTNMVDINMLIGCGAYGFRCHDTDGTKVQMSWRDNYGDEGC</sequence>
<dbReference type="EMBL" id="CM000767">
    <property type="protein sequence ID" value="EES16512.1"/>
    <property type="molecule type" value="Genomic_DNA"/>
</dbReference>
<feature type="region of interest" description="Disordered" evidence="1">
    <location>
        <begin position="1"/>
        <end position="22"/>
    </location>
</feature>
<dbReference type="eggNOG" id="KOG2626">
    <property type="taxonomic scope" value="Eukaryota"/>
</dbReference>
<dbReference type="Gene3D" id="2.60.120.920">
    <property type="match status" value="1"/>
</dbReference>
<reference evidence="2 3" key="1">
    <citation type="journal article" date="2009" name="Nature">
        <title>The Sorghum bicolor genome and the diversification of grasses.</title>
        <authorList>
            <person name="Paterson A.H."/>
            <person name="Bowers J.E."/>
            <person name="Bruggmann R."/>
            <person name="Dubchak I."/>
            <person name="Grimwood J."/>
            <person name="Gundlach H."/>
            <person name="Haberer G."/>
            <person name="Hellsten U."/>
            <person name="Mitros T."/>
            <person name="Poliakov A."/>
            <person name="Schmutz J."/>
            <person name="Spannagl M."/>
            <person name="Tang H."/>
            <person name="Wang X."/>
            <person name="Wicker T."/>
            <person name="Bharti A.K."/>
            <person name="Chapman J."/>
            <person name="Feltus F.A."/>
            <person name="Gowik U."/>
            <person name="Grigoriev I.V."/>
            <person name="Lyons E."/>
            <person name="Maher C.A."/>
            <person name="Martis M."/>
            <person name="Narechania A."/>
            <person name="Otillar R.P."/>
            <person name="Penning B.W."/>
            <person name="Salamov A.A."/>
            <person name="Wang Y."/>
            <person name="Zhang L."/>
            <person name="Carpita N.C."/>
            <person name="Freeling M."/>
            <person name="Gingle A.R."/>
            <person name="Hash C.T."/>
            <person name="Keller B."/>
            <person name="Klein P."/>
            <person name="Kresovich S."/>
            <person name="McCann M.C."/>
            <person name="Ming R."/>
            <person name="Peterson D.G."/>
            <person name="Mehboob-ur-Rahman"/>
            <person name="Ware D."/>
            <person name="Westhoff P."/>
            <person name="Mayer K.F."/>
            <person name="Messing J."/>
            <person name="Rokhsar D.S."/>
        </authorList>
    </citation>
    <scope>NUCLEOTIDE SEQUENCE [LARGE SCALE GENOMIC DNA]</scope>
    <source>
        <strain evidence="3">cv. BTx623</strain>
    </source>
</reference>
<proteinExistence type="predicted"/>
<evidence type="ECO:0000313" key="2">
    <source>
        <dbReference type="EMBL" id="EES16512.1"/>
    </source>
</evidence>
<reference evidence="3" key="2">
    <citation type="journal article" date="2018" name="Plant J.">
        <title>The Sorghum bicolor reference genome: improved assembly, gene annotations, a transcriptome atlas, and signatures of genome organization.</title>
        <authorList>
            <person name="McCormick R.F."/>
            <person name="Truong S.K."/>
            <person name="Sreedasyam A."/>
            <person name="Jenkins J."/>
            <person name="Shu S."/>
            <person name="Sims D."/>
            <person name="Kennedy M."/>
            <person name="Amirebrahimi M."/>
            <person name="Weers B.D."/>
            <person name="McKinley B."/>
            <person name="Mattison A."/>
            <person name="Morishige D.T."/>
            <person name="Grimwood J."/>
            <person name="Schmutz J."/>
            <person name="Mullet J.E."/>
        </authorList>
    </citation>
    <scope>NUCLEOTIDE SEQUENCE [LARGE SCALE GENOMIC DNA]</scope>
    <source>
        <strain evidence="3">cv. BTx623</strain>
    </source>
</reference>
<dbReference type="AlphaFoldDB" id="C5YQ85"/>
<accession>C5YQ85</accession>